<evidence type="ECO:0000256" key="11">
    <source>
        <dbReference type="ARBA" id="ARBA00023235"/>
    </source>
</evidence>
<comment type="subcellular location">
    <subcellularLocation>
        <location evidence="3">Nucleus</location>
    </subcellularLocation>
</comment>
<evidence type="ECO:0000259" key="16">
    <source>
        <dbReference type="Pfam" id="PF20768"/>
    </source>
</evidence>
<protein>
    <recommendedName>
        <fullName evidence="5">DNA topoisomerase (ATP-hydrolyzing)</fullName>
        <ecNumber evidence="5">5.6.2.2</ecNumber>
    </recommendedName>
    <alternativeName>
        <fullName evidence="13">Meiotic recombination protein SPO11-3</fullName>
    </alternativeName>
</protein>
<dbReference type="Pfam" id="PF04406">
    <property type="entry name" value="TP6A_N"/>
    <property type="match status" value="1"/>
</dbReference>
<evidence type="ECO:0000256" key="12">
    <source>
        <dbReference type="ARBA" id="ARBA00023242"/>
    </source>
</evidence>
<dbReference type="InterPro" id="IPR036388">
    <property type="entry name" value="WH-like_DNA-bd_sf"/>
</dbReference>
<dbReference type="PANTHER" id="PTHR10848:SF4">
    <property type="entry name" value="DNA TOPOISOMERASE 6 SUBUNIT A"/>
    <property type="match status" value="1"/>
</dbReference>
<dbReference type="GO" id="GO:0007131">
    <property type="term" value="P:reciprocal meiotic recombination"/>
    <property type="evidence" value="ECO:0007669"/>
    <property type="project" value="TreeGrafter"/>
</dbReference>
<dbReference type="GO" id="GO:0003677">
    <property type="term" value="F:DNA binding"/>
    <property type="evidence" value="ECO:0007669"/>
    <property type="project" value="UniProtKB-UniRule"/>
</dbReference>
<evidence type="ECO:0000256" key="3">
    <source>
        <dbReference type="ARBA" id="ARBA00004123"/>
    </source>
</evidence>
<keyword evidence="9 14" id="KW-0799">Topoisomerase</keyword>
<dbReference type="InterPro" id="IPR049333">
    <property type="entry name" value="Topo_VI_alpha"/>
</dbReference>
<evidence type="ECO:0000256" key="8">
    <source>
        <dbReference type="ARBA" id="ARBA00022842"/>
    </source>
</evidence>
<dbReference type="PRINTS" id="PR01550">
    <property type="entry name" value="TOP6AFAMILY"/>
</dbReference>
<feature type="domain" description="Topoisomerase 6 subunit A/Spo11 TOPRIM" evidence="17">
    <location>
        <begin position="230"/>
        <end position="400"/>
    </location>
</feature>
<feature type="active site" description="O-(5'-phospho-DNA)-tyrosine intermediate" evidence="14">
    <location>
        <position position="149"/>
    </location>
</feature>
<evidence type="ECO:0000259" key="15">
    <source>
        <dbReference type="Pfam" id="PF04406"/>
    </source>
</evidence>
<proteinExistence type="evidence at transcript level"/>
<evidence type="ECO:0000256" key="2">
    <source>
        <dbReference type="ARBA" id="ARBA00001946"/>
    </source>
</evidence>
<dbReference type="InterPro" id="IPR013049">
    <property type="entry name" value="Spo11/TopoVI_A_N"/>
</dbReference>
<dbReference type="InterPro" id="IPR004085">
    <property type="entry name" value="TopoVI_A"/>
</dbReference>
<accession>A0A2H4MDB4</accession>
<evidence type="ECO:0000256" key="4">
    <source>
        <dbReference type="ARBA" id="ARBA00006559"/>
    </source>
</evidence>
<dbReference type="GO" id="GO:0000228">
    <property type="term" value="C:nuclear chromosome"/>
    <property type="evidence" value="ECO:0007669"/>
    <property type="project" value="TreeGrafter"/>
</dbReference>
<evidence type="ECO:0000256" key="9">
    <source>
        <dbReference type="ARBA" id="ARBA00023029"/>
    </source>
</evidence>
<dbReference type="EC" id="5.6.2.2" evidence="5"/>
<evidence type="ECO:0000313" key="18">
    <source>
        <dbReference type="EMBL" id="ATI08923.1"/>
    </source>
</evidence>
<dbReference type="AlphaFoldDB" id="A0A2H4MDB4"/>
<reference evidence="18" key="1">
    <citation type="submission" date="2016-11" db="EMBL/GenBank/DDBJ databases">
        <title>Morphological switch to a resistant subpopulation in response to viral infection in a bloom-forming marine microalgae.</title>
        <authorList>
            <person name="Frada M.J."/>
            <person name="Shilo R."/>
            <person name="Ben-Dor S."/>
            <person name="Shemi A."/>
            <person name="Sabanay H."/>
            <person name="Vardi A."/>
        </authorList>
    </citation>
    <scope>NUCLEOTIDE SEQUENCE</scope>
</reference>
<evidence type="ECO:0000256" key="10">
    <source>
        <dbReference type="ARBA" id="ARBA00023125"/>
    </source>
</evidence>
<evidence type="ECO:0000256" key="14">
    <source>
        <dbReference type="PROSITE-ProRule" id="PRU01385"/>
    </source>
</evidence>
<dbReference type="EMBL" id="KY224382">
    <property type="protein sequence ID" value="ATI08923.1"/>
    <property type="molecule type" value="mRNA"/>
</dbReference>
<feature type="domain" description="Spo11/DNA topoisomerase VI subunit A N-terminal" evidence="15">
    <location>
        <begin position="120"/>
        <end position="181"/>
    </location>
</feature>
<keyword evidence="12" id="KW-0539">Nucleus</keyword>
<feature type="domain" description="Type II DNA topoisomerase VI subunit A all-beta" evidence="16">
    <location>
        <begin position="185"/>
        <end position="222"/>
    </location>
</feature>
<dbReference type="GO" id="GO:0006265">
    <property type="term" value="P:DNA topological change"/>
    <property type="evidence" value="ECO:0007669"/>
    <property type="project" value="InterPro"/>
</dbReference>
<dbReference type="GO" id="GO:0003918">
    <property type="term" value="F:DNA topoisomerase type II (double strand cut, ATP-hydrolyzing) activity"/>
    <property type="evidence" value="ECO:0007669"/>
    <property type="project" value="UniProtKB-UniRule"/>
</dbReference>
<dbReference type="FunFam" id="1.10.10.10:FF:000387">
    <property type="entry name" value="DNA topoisomerase 6 subunit A"/>
    <property type="match status" value="1"/>
</dbReference>
<gene>
    <name evidence="18" type="primary">SPO11-like 3</name>
</gene>
<evidence type="ECO:0000256" key="13">
    <source>
        <dbReference type="ARBA" id="ARBA00082656"/>
    </source>
</evidence>
<evidence type="ECO:0000256" key="7">
    <source>
        <dbReference type="ARBA" id="ARBA00022741"/>
    </source>
</evidence>
<dbReference type="GO" id="GO:0000706">
    <property type="term" value="P:meiotic DNA double-strand break processing"/>
    <property type="evidence" value="ECO:0007669"/>
    <property type="project" value="TreeGrafter"/>
</dbReference>
<dbReference type="SUPFAM" id="SSF56726">
    <property type="entry name" value="DNA topoisomerase IV, alpha subunit"/>
    <property type="match status" value="1"/>
</dbReference>
<dbReference type="PANTHER" id="PTHR10848">
    <property type="entry name" value="MEIOTIC RECOMBINATION PROTEIN SPO11"/>
    <property type="match status" value="1"/>
</dbReference>
<dbReference type="PRINTS" id="PR01552">
    <property type="entry name" value="TPISMRASE6A"/>
</dbReference>
<evidence type="ECO:0000256" key="6">
    <source>
        <dbReference type="ARBA" id="ARBA00022723"/>
    </source>
</evidence>
<dbReference type="GO" id="GO:0005524">
    <property type="term" value="F:ATP binding"/>
    <property type="evidence" value="ECO:0007669"/>
    <property type="project" value="InterPro"/>
</dbReference>
<comment type="similarity">
    <text evidence="4 14">Belongs to the TOP6A family.</text>
</comment>
<dbReference type="Pfam" id="PF21180">
    <property type="entry name" value="TOP6A-Spo11_Toprim"/>
    <property type="match status" value="1"/>
</dbReference>
<dbReference type="InterPro" id="IPR036078">
    <property type="entry name" value="Spo11/TopoVI_A_sf"/>
</dbReference>
<dbReference type="PROSITE" id="PS52041">
    <property type="entry name" value="TOPO_IIB"/>
    <property type="match status" value="1"/>
</dbReference>
<dbReference type="HAMAP" id="MF_00132">
    <property type="entry name" value="Top6A"/>
    <property type="match status" value="1"/>
</dbReference>
<dbReference type="InterPro" id="IPR002815">
    <property type="entry name" value="Spo11/TopoVI_A"/>
</dbReference>
<keyword evidence="11 14" id="KW-0413">Isomerase</keyword>
<dbReference type="FunFam" id="3.40.1360.10:FF:000003">
    <property type="entry name" value="DNA topoisomerase 6 subunit A"/>
    <property type="match status" value="1"/>
</dbReference>
<comment type="catalytic activity">
    <reaction evidence="1 14">
        <text>ATP-dependent breakage, passage and rejoining of double-stranded DNA.</text>
        <dbReference type="EC" id="5.6.2.2"/>
    </reaction>
</comment>
<keyword evidence="7" id="KW-0547">Nucleotide-binding</keyword>
<evidence type="ECO:0000259" key="17">
    <source>
        <dbReference type="Pfam" id="PF21180"/>
    </source>
</evidence>
<evidence type="ECO:0000256" key="1">
    <source>
        <dbReference type="ARBA" id="ARBA00000185"/>
    </source>
</evidence>
<dbReference type="InterPro" id="IPR034136">
    <property type="entry name" value="TOPRIM_Topo6A/Spo11"/>
</dbReference>
<dbReference type="Gene3D" id="3.40.1360.10">
    <property type="match status" value="1"/>
</dbReference>
<dbReference type="GO" id="GO:0042138">
    <property type="term" value="P:meiotic DNA double-strand break formation"/>
    <property type="evidence" value="ECO:0007669"/>
    <property type="project" value="TreeGrafter"/>
</dbReference>
<name>A0A2H4MDB4_EMIHU</name>
<sequence>MPPRKKAGASSQFDASEVMQPVQALRGRMDAAGSSRKRTLEEVGVSGVSKEVQHMGAEDVSAEIEAICMRAVASIMRGDGFSYMMPSRVASNQMYVKELDRVVLKEKMLERVFSNASSARKTAITTRLMQIVLELCSKGIHVTKRDLFYTDVKLFKQQTESDDVLDDVACMVGCTRSSLNVVASEKGIVVGKLIFEDDGDTIDCTKMGMGGKAIPPSIDRVTNVRGDAQFILLIEKDAAFMRLAEDRFYNDYPCVIISGKGQPDVATRLFLNKVRSALNVPILGLFDADPYGLKILSVYMKGSKNMSYDSINLTTPDIKWLGVRPSDLDKYSIPQQCRLEMSEHDLKTGRELLEEDFIKANPKWHRELELMVKTKVKAEIQALSSFGFQYLSKTYLPRKLKEGDWI</sequence>
<dbReference type="Gene3D" id="1.10.10.10">
    <property type="entry name" value="Winged helix-like DNA-binding domain superfamily/Winged helix DNA-binding domain"/>
    <property type="match status" value="1"/>
</dbReference>
<dbReference type="GO" id="GO:0046872">
    <property type="term" value="F:metal ion binding"/>
    <property type="evidence" value="ECO:0007669"/>
    <property type="project" value="UniProtKB-KW"/>
</dbReference>
<dbReference type="CDD" id="cd00223">
    <property type="entry name" value="TOPRIM_TopoIIB_SPO"/>
    <property type="match status" value="1"/>
</dbReference>
<keyword evidence="6" id="KW-0479">Metal-binding</keyword>
<keyword evidence="10 14" id="KW-0238">DNA-binding</keyword>
<comment type="cofactor">
    <cofactor evidence="2">
        <name>Mg(2+)</name>
        <dbReference type="ChEBI" id="CHEBI:18420"/>
    </cofactor>
</comment>
<keyword evidence="8" id="KW-0460">Magnesium</keyword>
<organism evidence="18">
    <name type="scientific">Emiliania huxleyi</name>
    <name type="common">Coccolithophore</name>
    <name type="synonym">Pontosphaera huxleyi</name>
    <dbReference type="NCBI Taxonomy" id="2903"/>
    <lineage>
        <taxon>Eukaryota</taxon>
        <taxon>Haptista</taxon>
        <taxon>Haptophyta</taxon>
        <taxon>Prymnesiophyceae</taxon>
        <taxon>Isochrysidales</taxon>
        <taxon>Noelaerhabdaceae</taxon>
        <taxon>Emiliania</taxon>
    </lineage>
</organism>
<evidence type="ECO:0000256" key="5">
    <source>
        <dbReference type="ARBA" id="ARBA00012895"/>
    </source>
</evidence>
<dbReference type="Pfam" id="PF20768">
    <property type="entry name" value="Topo_VI_alpha"/>
    <property type="match status" value="1"/>
</dbReference>